<dbReference type="GO" id="GO:0003939">
    <property type="term" value="F:L-iditol 2-dehydrogenase (NAD+) activity"/>
    <property type="evidence" value="ECO:0007669"/>
    <property type="project" value="UniProtKB-EC"/>
</dbReference>
<dbReference type="Proteomes" id="UP000250079">
    <property type="component" value="Chromosome"/>
</dbReference>
<name>A0A2Z2NMD1_9GAMM</name>
<dbReference type="EMBL" id="CP018632">
    <property type="protein sequence ID" value="ASJ72353.1"/>
    <property type="molecule type" value="Genomic_DNA"/>
</dbReference>
<dbReference type="Gene3D" id="3.40.50.720">
    <property type="entry name" value="NAD(P)-binding Rossmann-like Domain"/>
    <property type="match status" value="1"/>
</dbReference>
<keyword evidence="1" id="KW-0560">Oxidoreductase</keyword>
<dbReference type="InterPro" id="IPR002347">
    <property type="entry name" value="SDR_fam"/>
</dbReference>
<reference evidence="1 2" key="1">
    <citation type="submission" date="2016-12" db="EMBL/GenBank/DDBJ databases">
        <authorList>
            <person name="Song W.-J."/>
            <person name="Kurnit D.M."/>
        </authorList>
    </citation>
    <scope>NUCLEOTIDE SEQUENCE [LARGE SCALE GENOMIC DNA]</scope>
    <source>
        <strain evidence="1 2">IMCC3135</strain>
    </source>
</reference>
<protein>
    <submittedName>
        <fullName evidence="1">Sorbitol dehydrogenase</fullName>
        <ecNumber evidence="1">1.1.1.14</ecNumber>
    </submittedName>
</protein>
<evidence type="ECO:0000313" key="2">
    <source>
        <dbReference type="Proteomes" id="UP000250079"/>
    </source>
</evidence>
<keyword evidence="2" id="KW-1185">Reference proteome</keyword>
<organism evidence="1 2">
    <name type="scientific">Granulosicoccus antarcticus IMCC3135</name>
    <dbReference type="NCBI Taxonomy" id="1192854"/>
    <lineage>
        <taxon>Bacteria</taxon>
        <taxon>Pseudomonadati</taxon>
        <taxon>Pseudomonadota</taxon>
        <taxon>Gammaproteobacteria</taxon>
        <taxon>Chromatiales</taxon>
        <taxon>Granulosicoccaceae</taxon>
        <taxon>Granulosicoccus</taxon>
    </lineage>
</organism>
<dbReference type="AlphaFoldDB" id="A0A2Z2NMD1"/>
<dbReference type="Pfam" id="PF13561">
    <property type="entry name" value="adh_short_C2"/>
    <property type="match status" value="1"/>
</dbReference>
<dbReference type="OrthoDB" id="9806974at2"/>
<sequence length="78" mass="8413">MTRDVADQVCIEAAVEARHSRIDILQLGEKKRQAGASVPIGRMATASDLVGMAVFLASRDADYIVAQTYNVDGGNWMS</sequence>
<gene>
    <name evidence="1" type="primary">polS</name>
    <name evidence="1" type="ORF">IMCC3135_11315</name>
</gene>
<dbReference type="SUPFAM" id="SSF51735">
    <property type="entry name" value="NAD(P)-binding Rossmann-fold domains"/>
    <property type="match status" value="1"/>
</dbReference>
<dbReference type="RefSeq" id="WP_157735914.1">
    <property type="nucleotide sequence ID" value="NZ_CP018632.1"/>
</dbReference>
<evidence type="ECO:0000313" key="1">
    <source>
        <dbReference type="EMBL" id="ASJ72353.1"/>
    </source>
</evidence>
<accession>A0A2Z2NMD1</accession>
<dbReference type="EC" id="1.1.1.14" evidence="1"/>
<dbReference type="InterPro" id="IPR036291">
    <property type="entry name" value="NAD(P)-bd_dom_sf"/>
</dbReference>
<proteinExistence type="predicted"/>
<dbReference type="KEGG" id="gai:IMCC3135_11315"/>